<feature type="region of interest" description="Disordered" evidence="1">
    <location>
        <begin position="14"/>
        <end position="38"/>
    </location>
</feature>
<organism evidence="2 3">
    <name type="scientific">Paxillus rubicundulus Ve08.2h10</name>
    <dbReference type="NCBI Taxonomy" id="930991"/>
    <lineage>
        <taxon>Eukaryota</taxon>
        <taxon>Fungi</taxon>
        <taxon>Dikarya</taxon>
        <taxon>Basidiomycota</taxon>
        <taxon>Agaricomycotina</taxon>
        <taxon>Agaricomycetes</taxon>
        <taxon>Agaricomycetidae</taxon>
        <taxon>Boletales</taxon>
        <taxon>Paxilineae</taxon>
        <taxon>Paxillaceae</taxon>
        <taxon>Paxillus</taxon>
    </lineage>
</organism>
<dbReference type="Proteomes" id="UP000054538">
    <property type="component" value="Unassembled WGS sequence"/>
</dbReference>
<protein>
    <recommendedName>
        <fullName evidence="4">Arrestin-like N-terminal domain-containing protein</fullName>
    </recommendedName>
</protein>
<proteinExistence type="predicted"/>
<dbReference type="AlphaFoldDB" id="A0A0D0DJW8"/>
<gene>
    <name evidence="2" type="ORF">PAXRUDRAFT_133477</name>
</gene>
<reference evidence="2 3" key="1">
    <citation type="submission" date="2014-04" db="EMBL/GenBank/DDBJ databases">
        <authorList>
            <consortium name="DOE Joint Genome Institute"/>
            <person name="Kuo A."/>
            <person name="Kohler A."/>
            <person name="Jargeat P."/>
            <person name="Nagy L.G."/>
            <person name="Floudas D."/>
            <person name="Copeland A."/>
            <person name="Barry K.W."/>
            <person name="Cichocki N."/>
            <person name="Veneault-Fourrey C."/>
            <person name="LaButti K."/>
            <person name="Lindquist E.A."/>
            <person name="Lipzen A."/>
            <person name="Lundell T."/>
            <person name="Morin E."/>
            <person name="Murat C."/>
            <person name="Sun H."/>
            <person name="Tunlid A."/>
            <person name="Henrissat B."/>
            <person name="Grigoriev I.V."/>
            <person name="Hibbett D.S."/>
            <person name="Martin F."/>
            <person name="Nordberg H.P."/>
            <person name="Cantor M.N."/>
            <person name="Hua S.X."/>
        </authorList>
    </citation>
    <scope>NUCLEOTIDE SEQUENCE [LARGE SCALE GENOMIC DNA]</scope>
    <source>
        <strain evidence="2 3">Ve08.2h10</strain>
    </source>
</reference>
<name>A0A0D0DJW8_9AGAM</name>
<keyword evidence="3" id="KW-1185">Reference proteome</keyword>
<evidence type="ECO:0000313" key="2">
    <source>
        <dbReference type="EMBL" id="KIK98787.1"/>
    </source>
</evidence>
<dbReference type="InParanoid" id="A0A0D0DJW8"/>
<dbReference type="OrthoDB" id="3252135at2759"/>
<evidence type="ECO:0000256" key="1">
    <source>
        <dbReference type="SAM" id="MobiDB-lite"/>
    </source>
</evidence>
<dbReference type="STRING" id="930991.A0A0D0DJW8"/>
<dbReference type="HOGENOM" id="CLU_049916_0_0_1"/>
<accession>A0A0D0DJW8</accession>
<evidence type="ECO:0008006" key="4">
    <source>
        <dbReference type="Google" id="ProtNLM"/>
    </source>
</evidence>
<dbReference type="EMBL" id="KN824881">
    <property type="protein sequence ID" value="KIK98787.1"/>
    <property type="molecule type" value="Genomic_DNA"/>
</dbReference>
<sequence>MNHAHHIESFKVDCDAVPPYTPSPPSPSYSTNPLPGEQSIEHTRHASLQPLNGVCRRITDTVTVVLRDQRPGSIHPTYDRGGVVRGDLILKSADDLTSVTLKLEGLLFVEKSGVSITTTLCSMTYSMWSASQGRPCPQKIPFAAILPLTFEDGGHPRRLPPTFAASEPHVVCSYSLIVELSRPRQFLHFLRARETVRVLTVVLCRVRVPFIYRPRSRPHRPMLPSDLPFMITVKSSPEEWHQIMCTVDVSKVSTLDPIQCLLFIPSVQVYALSDTIPFHLQIRGSPASLVPFLEQIQTSGVPSHLGGGVTIRVYLLRQTGIKIHERSLASSRVLGEGEMEPSHALPSKHHVLQRHPLGEGLDSLDWEGEIRCSDNAAVPSFVTSQLYVKDLITISITPRQPLESPLLSVKHFHPIRLVTDTWTNEVIN</sequence>
<evidence type="ECO:0000313" key="3">
    <source>
        <dbReference type="Proteomes" id="UP000054538"/>
    </source>
</evidence>
<reference evidence="3" key="2">
    <citation type="submission" date="2015-01" db="EMBL/GenBank/DDBJ databases">
        <title>Evolutionary Origins and Diversification of the Mycorrhizal Mutualists.</title>
        <authorList>
            <consortium name="DOE Joint Genome Institute"/>
            <consortium name="Mycorrhizal Genomics Consortium"/>
            <person name="Kohler A."/>
            <person name="Kuo A."/>
            <person name="Nagy L.G."/>
            <person name="Floudas D."/>
            <person name="Copeland A."/>
            <person name="Barry K.W."/>
            <person name="Cichocki N."/>
            <person name="Veneault-Fourrey C."/>
            <person name="LaButti K."/>
            <person name="Lindquist E.A."/>
            <person name="Lipzen A."/>
            <person name="Lundell T."/>
            <person name="Morin E."/>
            <person name="Murat C."/>
            <person name="Riley R."/>
            <person name="Ohm R."/>
            <person name="Sun H."/>
            <person name="Tunlid A."/>
            <person name="Henrissat B."/>
            <person name="Grigoriev I.V."/>
            <person name="Hibbett D.S."/>
            <person name="Martin F."/>
        </authorList>
    </citation>
    <scope>NUCLEOTIDE SEQUENCE [LARGE SCALE GENOMIC DNA]</scope>
    <source>
        <strain evidence="3">Ve08.2h10</strain>
    </source>
</reference>